<reference evidence="2" key="2">
    <citation type="submission" date="2021-04" db="EMBL/GenBank/DDBJ databases">
        <authorList>
            <person name="Gilroy R."/>
        </authorList>
    </citation>
    <scope>NUCLEOTIDE SEQUENCE</scope>
    <source>
        <strain evidence="2">CHK198-12963</strain>
    </source>
</reference>
<name>A0A9D2PR69_9FIRM</name>
<evidence type="ECO:0000259" key="1">
    <source>
        <dbReference type="Pfam" id="PF20076"/>
    </source>
</evidence>
<dbReference type="Proteomes" id="UP000823863">
    <property type="component" value="Unassembled WGS sequence"/>
</dbReference>
<protein>
    <recommendedName>
        <fullName evidence="1">DUF6472 domain-containing protein</fullName>
    </recommendedName>
</protein>
<accession>A0A9D2PR69</accession>
<organism evidence="2 3">
    <name type="scientific">Candidatus Enterocloster excrementigallinarum</name>
    <dbReference type="NCBI Taxonomy" id="2838558"/>
    <lineage>
        <taxon>Bacteria</taxon>
        <taxon>Bacillati</taxon>
        <taxon>Bacillota</taxon>
        <taxon>Clostridia</taxon>
        <taxon>Lachnospirales</taxon>
        <taxon>Lachnospiraceae</taxon>
        <taxon>Enterocloster</taxon>
    </lineage>
</organism>
<sequence>MKKERTNCDTCAFYAYDEDYEAYVCDMDMDEDDYMRLMSDERFQCPYYRLGDEYAVVRKQN</sequence>
<feature type="domain" description="DUF6472" evidence="1">
    <location>
        <begin position="6"/>
        <end position="60"/>
    </location>
</feature>
<dbReference type="EMBL" id="DWWB01000014">
    <property type="protein sequence ID" value="HJC65748.1"/>
    <property type="molecule type" value="Genomic_DNA"/>
</dbReference>
<dbReference type="AlphaFoldDB" id="A0A9D2PR69"/>
<proteinExistence type="predicted"/>
<comment type="caution">
    <text evidence="2">The sequence shown here is derived from an EMBL/GenBank/DDBJ whole genome shotgun (WGS) entry which is preliminary data.</text>
</comment>
<reference evidence="2" key="1">
    <citation type="journal article" date="2021" name="PeerJ">
        <title>Extensive microbial diversity within the chicken gut microbiome revealed by metagenomics and culture.</title>
        <authorList>
            <person name="Gilroy R."/>
            <person name="Ravi A."/>
            <person name="Getino M."/>
            <person name="Pursley I."/>
            <person name="Horton D.L."/>
            <person name="Alikhan N.F."/>
            <person name="Baker D."/>
            <person name="Gharbi K."/>
            <person name="Hall N."/>
            <person name="Watson M."/>
            <person name="Adriaenssens E.M."/>
            <person name="Foster-Nyarko E."/>
            <person name="Jarju S."/>
            <person name="Secka A."/>
            <person name="Antonio M."/>
            <person name="Oren A."/>
            <person name="Chaudhuri R.R."/>
            <person name="La Ragione R."/>
            <person name="Hildebrand F."/>
            <person name="Pallen M.J."/>
        </authorList>
    </citation>
    <scope>NUCLEOTIDE SEQUENCE</scope>
    <source>
        <strain evidence="2">CHK198-12963</strain>
    </source>
</reference>
<gene>
    <name evidence="2" type="ORF">H9931_03375</name>
</gene>
<evidence type="ECO:0000313" key="3">
    <source>
        <dbReference type="Proteomes" id="UP000823863"/>
    </source>
</evidence>
<dbReference type="Pfam" id="PF20076">
    <property type="entry name" value="DUF6472"/>
    <property type="match status" value="1"/>
</dbReference>
<dbReference type="InterPro" id="IPR045525">
    <property type="entry name" value="DUF6472"/>
</dbReference>
<evidence type="ECO:0000313" key="2">
    <source>
        <dbReference type="EMBL" id="HJC65748.1"/>
    </source>
</evidence>